<feature type="compositionally biased region" description="Acidic residues" evidence="9">
    <location>
        <begin position="636"/>
        <end position="645"/>
    </location>
</feature>
<evidence type="ECO:0000256" key="9">
    <source>
        <dbReference type="SAM" id="MobiDB-lite"/>
    </source>
</evidence>
<keyword evidence="3 8" id="KW-0813">Transport</keyword>
<dbReference type="InterPro" id="IPR050495">
    <property type="entry name" value="ATG22/LtaA_families"/>
</dbReference>
<evidence type="ECO:0000256" key="6">
    <source>
        <dbReference type="ARBA" id="ARBA00023006"/>
    </source>
</evidence>
<comment type="similarity">
    <text evidence="2 8">Belongs to the ATG22 family.</text>
</comment>
<dbReference type="AlphaFoldDB" id="A0A5C5G8F2"/>
<keyword evidence="4 8" id="KW-0812">Transmembrane</keyword>
<dbReference type="Pfam" id="PF11700">
    <property type="entry name" value="ATG22"/>
    <property type="match status" value="1"/>
</dbReference>
<dbReference type="EMBL" id="SOZI01000001">
    <property type="protein sequence ID" value="TNY24696.1"/>
    <property type="molecule type" value="Genomic_DNA"/>
</dbReference>
<feature type="compositionally biased region" description="Pro residues" evidence="9">
    <location>
        <begin position="19"/>
        <end position="31"/>
    </location>
</feature>
<keyword evidence="11" id="KW-1185">Reference proteome</keyword>
<comment type="subcellular location">
    <subcellularLocation>
        <location evidence="1 8">Vacuole membrane</location>
        <topology evidence="1 8">Multi-pass membrane protein</topology>
    </subcellularLocation>
</comment>
<dbReference type="Gene3D" id="1.20.1250.20">
    <property type="entry name" value="MFS general substrate transporter like domains"/>
    <property type="match status" value="1"/>
</dbReference>
<keyword evidence="5 8" id="KW-1133">Transmembrane helix</keyword>
<dbReference type="InterPro" id="IPR024671">
    <property type="entry name" value="Atg22-like"/>
</dbReference>
<evidence type="ECO:0000256" key="2">
    <source>
        <dbReference type="ARBA" id="ARBA00006978"/>
    </source>
</evidence>
<name>A0A5C5G8F2_9BASI</name>
<dbReference type="GO" id="GO:0006914">
    <property type="term" value="P:autophagy"/>
    <property type="evidence" value="ECO:0007669"/>
    <property type="project" value="UniProtKB-KW"/>
</dbReference>
<dbReference type="Proteomes" id="UP000311382">
    <property type="component" value="Unassembled WGS sequence"/>
</dbReference>
<dbReference type="GO" id="GO:0032974">
    <property type="term" value="P:amino acid transmembrane export from vacuole"/>
    <property type="evidence" value="ECO:0007669"/>
    <property type="project" value="TreeGrafter"/>
</dbReference>
<feature type="transmembrane region" description="Helical" evidence="8">
    <location>
        <begin position="203"/>
        <end position="221"/>
    </location>
</feature>
<feature type="transmembrane region" description="Helical" evidence="8">
    <location>
        <begin position="365"/>
        <end position="385"/>
    </location>
</feature>
<feature type="region of interest" description="Disordered" evidence="9">
    <location>
        <begin position="625"/>
        <end position="651"/>
    </location>
</feature>
<reference evidence="10 11" key="1">
    <citation type="submission" date="2019-03" db="EMBL/GenBank/DDBJ databases">
        <title>Rhodosporidium diobovatum UCD-FST 08-225 genome sequencing, assembly, and annotation.</title>
        <authorList>
            <person name="Fakankun I.U."/>
            <person name="Fristensky B."/>
            <person name="Levin D.B."/>
        </authorList>
    </citation>
    <scope>NUCLEOTIDE SEQUENCE [LARGE SCALE GENOMIC DNA]</scope>
    <source>
        <strain evidence="10 11">UCD-FST 08-225</strain>
    </source>
</reference>
<proteinExistence type="inferred from homology"/>
<feature type="region of interest" description="Disordered" evidence="9">
    <location>
        <begin position="1"/>
        <end position="57"/>
    </location>
</feature>
<evidence type="ECO:0000256" key="4">
    <source>
        <dbReference type="ARBA" id="ARBA00022692"/>
    </source>
</evidence>
<gene>
    <name evidence="10" type="ORF">DMC30DRAFT_2570</name>
</gene>
<comment type="function">
    <text evidence="8">Vacuolar effluxer which mediate the efflux of amino acids resulting from autophagic degradation. The release of autophagic amino acids allows the maintenance of protein synthesis and viability during nitrogen starvation.</text>
</comment>
<keyword evidence="8" id="KW-0926">Vacuole</keyword>
<feature type="transmembrane region" description="Helical" evidence="8">
    <location>
        <begin position="169"/>
        <end position="191"/>
    </location>
</feature>
<feature type="transmembrane region" description="Helical" evidence="8">
    <location>
        <begin position="324"/>
        <end position="345"/>
    </location>
</feature>
<comment type="caution">
    <text evidence="10">The sequence shown here is derived from an EMBL/GenBank/DDBJ whole genome shotgun (WGS) entry which is preliminary data.</text>
</comment>
<dbReference type="PANTHER" id="PTHR23519:SF1">
    <property type="entry name" value="AUTOPHAGY-RELATED PROTEIN 22"/>
    <property type="match status" value="1"/>
</dbReference>
<keyword evidence="7 8" id="KW-0472">Membrane</keyword>
<feature type="transmembrane region" description="Helical" evidence="8">
    <location>
        <begin position="597"/>
        <end position="617"/>
    </location>
</feature>
<organism evidence="10 11">
    <name type="scientific">Rhodotorula diobovata</name>
    <dbReference type="NCBI Taxonomy" id="5288"/>
    <lineage>
        <taxon>Eukaryota</taxon>
        <taxon>Fungi</taxon>
        <taxon>Dikarya</taxon>
        <taxon>Basidiomycota</taxon>
        <taxon>Pucciniomycotina</taxon>
        <taxon>Microbotryomycetes</taxon>
        <taxon>Sporidiobolales</taxon>
        <taxon>Sporidiobolaceae</taxon>
        <taxon>Rhodotorula</taxon>
    </lineage>
</organism>
<sequence>MSASAARYEPQVGLAAAAPPVPLEQPQPPDELLPSDPSADEAASLLPHASVARSEPSTAAVSRLRRGFYAYSVASEVRCARACQAPPLPPRLGSRADRPPPPQVFVIVAGTLFLPVVLETYARENGRLAPAFEAPCPPSGLGQPPGGGAEERDQARCAVRVLGVWVDTASIALLTYSASVAAQALTVISMGKLADNPLVRHRLLSLFALVGSLACILFLAVPSSSALWPAAALLALVANVSFGASIVCLNSYLPDLGRLDPAVVLARGSLDTAQRSVLSGQQRPSFAVTACEDSDEDALLASSQSLARAQDAYTSARGRATARLSARAIAAGYAAGIAVLLALLPAVRVLGAGSPNGGGTWPLRVAVASSGAWWLFGSVPAVAWLRPTERARSRRGHPGAKSGAWASLVASVRSGWSGLADMLREWRSLPQTFRFLLSWFLLSDAFATITSTAVLFAKTSLGLPTSSLIVIAILTPLSGLFGALVCPFLQSHAALASLRLTTHRMLVLLVLASLVVPLWGLVALRTAPQMYALSIVFGSLFGAYQSFARALYASLIPPRAASRWFALYSITDKSSSFVGPLLVAVVTTATGEIRHGFVLIAGLMALAVPVLVGVDVAKGAEDAEKVDGELKSEGEGLADADEDEEARNGRA</sequence>
<keyword evidence="6 8" id="KW-0072">Autophagy</keyword>
<evidence type="ECO:0000256" key="5">
    <source>
        <dbReference type="ARBA" id="ARBA00022989"/>
    </source>
</evidence>
<keyword evidence="8" id="KW-0029">Amino-acid transport</keyword>
<feature type="transmembrane region" description="Helical" evidence="8">
    <location>
        <begin position="227"/>
        <end position="249"/>
    </location>
</feature>
<protein>
    <recommendedName>
        <fullName evidence="8">Autophagy-related protein</fullName>
    </recommendedName>
</protein>
<accession>A0A5C5G8F2</accession>
<dbReference type="PANTHER" id="PTHR23519">
    <property type="entry name" value="AUTOPHAGY-RELATED PROTEIN 22"/>
    <property type="match status" value="1"/>
</dbReference>
<dbReference type="STRING" id="5288.A0A5C5G8F2"/>
<dbReference type="OrthoDB" id="192733at2759"/>
<dbReference type="SUPFAM" id="SSF103473">
    <property type="entry name" value="MFS general substrate transporter"/>
    <property type="match status" value="1"/>
</dbReference>
<evidence type="ECO:0000256" key="3">
    <source>
        <dbReference type="ARBA" id="ARBA00022448"/>
    </source>
</evidence>
<feature type="compositionally biased region" description="Basic and acidic residues" evidence="9">
    <location>
        <begin position="625"/>
        <end position="634"/>
    </location>
</feature>
<evidence type="ECO:0000256" key="7">
    <source>
        <dbReference type="ARBA" id="ARBA00023136"/>
    </source>
</evidence>
<feature type="transmembrane region" description="Helical" evidence="8">
    <location>
        <begin position="468"/>
        <end position="489"/>
    </location>
</feature>
<evidence type="ECO:0000313" key="11">
    <source>
        <dbReference type="Proteomes" id="UP000311382"/>
    </source>
</evidence>
<feature type="transmembrane region" description="Helical" evidence="8">
    <location>
        <begin position="104"/>
        <end position="122"/>
    </location>
</feature>
<feature type="transmembrane region" description="Helical" evidence="8">
    <location>
        <begin position="432"/>
        <end position="456"/>
    </location>
</feature>
<feature type="transmembrane region" description="Helical" evidence="8">
    <location>
        <begin position="505"/>
        <end position="524"/>
    </location>
</feature>
<dbReference type="InterPro" id="IPR036259">
    <property type="entry name" value="MFS_trans_sf"/>
</dbReference>
<evidence type="ECO:0000256" key="1">
    <source>
        <dbReference type="ARBA" id="ARBA00004128"/>
    </source>
</evidence>
<evidence type="ECO:0000256" key="8">
    <source>
        <dbReference type="RuleBase" id="RU363073"/>
    </source>
</evidence>
<feature type="transmembrane region" description="Helical" evidence="8">
    <location>
        <begin position="530"/>
        <end position="552"/>
    </location>
</feature>
<evidence type="ECO:0000313" key="10">
    <source>
        <dbReference type="EMBL" id="TNY24696.1"/>
    </source>
</evidence>
<dbReference type="GO" id="GO:0005774">
    <property type="term" value="C:vacuolar membrane"/>
    <property type="evidence" value="ECO:0007669"/>
    <property type="project" value="UniProtKB-SubCell"/>
</dbReference>